<feature type="transmembrane region" description="Helical" evidence="1">
    <location>
        <begin position="32"/>
        <end position="56"/>
    </location>
</feature>
<protein>
    <submittedName>
        <fullName evidence="2">DUF1145 domain-containing protein</fullName>
    </submittedName>
</protein>
<dbReference type="InterPro" id="IPR009525">
    <property type="entry name" value="DUF1145"/>
</dbReference>
<comment type="caution">
    <text evidence="2">The sequence shown here is derived from an EMBL/GenBank/DDBJ whole genome shotgun (WGS) entry which is preliminary data.</text>
</comment>
<dbReference type="EMBL" id="VJWL01000002">
    <property type="protein sequence ID" value="TRW48967.1"/>
    <property type="molecule type" value="Genomic_DNA"/>
</dbReference>
<accession>A0A552X1R3</accession>
<reference evidence="2 3" key="1">
    <citation type="submission" date="2019-07" db="EMBL/GenBank/DDBJ databases">
        <authorList>
            <person name="Yang M."/>
            <person name="Zhao D."/>
            <person name="Xiang H."/>
        </authorList>
    </citation>
    <scope>NUCLEOTIDE SEQUENCE [LARGE SCALE GENOMIC DNA]</scope>
    <source>
        <strain evidence="2 3">IM1326</strain>
    </source>
</reference>
<evidence type="ECO:0000313" key="2">
    <source>
        <dbReference type="EMBL" id="TRW48967.1"/>
    </source>
</evidence>
<keyword evidence="1" id="KW-0812">Transmembrane</keyword>
<dbReference type="Proteomes" id="UP000320359">
    <property type="component" value="Unassembled WGS sequence"/>
</dbReference>
<evidence type="ECO:0000256" key="1">
    <source>
        <dbReference type="SAM" id="Phobius"/>
    </source>
</evidence>
<keyword evidence="3" id="KW-1185">Reference proteome</keyword>
<organism evidence="2 3">
    <name type="scientific">Aliidiomarina halalkaliphila</name>
    <dbReference type="NCBI Taxonomy" id="2593535"/>
    <lineage>
        <taxon>Bacteria</taxon>
        <taxon>Pseudomonadati</taxon>
        <taxon>Pseudomonadota</taxon>
        <taxon>Gammaproteobacteria</taxon>
        <taxon>Alteromonadales</taxon>
        <taxon>Idiomarinaceae</taxon>
        <taxon>Aliidiomarina</taxon>
    </lineage>
</organism>
<sequence length="93" mass="10313">MRAVIIIGQIIFSLIWILLLANLVVPFPGQAFGLFVLLLGILVVLHLLQMLIFYAAFHAHVHPTGKDYGAIFLFGVVGWMMVLQKRNAGTPRA</sequence>
<keyword evidence="1" id="KW-1133">Transmembrane helix</keyword>
<keyword evidence="1" id="KW-0472">Membrane</keyword>
<feature type="transmembrane region" description="Helical" evidence="1">
    <location>
        <begin position="68"/>
        <end position="84"/>
    </location>
</feature>
<name>A0A552X1R3_9GAMM</name>
<dbReference type="RefSeq" id="WP_143235952.1">
    <property type="nucleotide sequence ID" value="NZ_VJWL01000002.1"/>
</dbReference>
<evidence type="ECO:0000313" key="3">
    <source>
        <dbReference type="Proteomes" id="UP000320359"/>
    </source>
</evidence>
<dbReference type="PANTHER" id="PTHR38775:SF1">
    <property type="entry name" value="INNER MEMBRANE PROTEIN"/>
    <property type="match status" value="1"/>
</dbReference>
<proteinExistence type="predicted"/>
<gene>
    <name evidence="2" type="ORF">FM042_08275</name>
</gene>
<dbReference type="OrthoDB" id="6401986at2"/>
<dbReference type="PANTHER" id="PTHR38775">
    <property type="entry name" value="INNER MEMBRANE PROTEIN-RELATED"/>
    <property type="match status" value="1"/>
</dbReference>
<dbReference type="Pfam" id="PF06611">
    <property type="entry name" value="DUF1145"/>
    <property type="match status" value="1"/>
</dbReference>
<dbReference type="AlphaFoldDB" id="A0A552X1R3"/>
<feature type="transmembrane region" description="Helical" evidence="1">
    <location>
        <begin position="6"/>
        <end position="25"/>
    </location>
</feature>